<dbReference type="OrthoDB" id="2971563at2"/>
<keyword evidence="1" id="KW-0812">Transmembrane</keyword>
<dbReference type="KEGG" id="scl:sce6832"/>
<dbReference type="InterPro" id="IPR036866">
    <property type="entry name" value="RibonucZ/Hydroxyglut_hydro"/>
</dbReference>
<feature type="transmembrane region" description="Helical" evidence="1">
    <location>
        <begin position="406"/>
        <end position="425"/>
    </location>
</feature>
<dbReference type="Gene3D" id="3.60.15.10">
    <property type="entry name" value="Ribonuclease Z/Hydroxyacylglutathione hydrolase-like"/>
    <property type="match status" value="1"/>
</dbReference>
<keyword evidence="1" id="KW-0472">Membrane</keyword>
<dbReference type="EMBL" id="AM746676">
    <property type="protein sequence ID" value="CAN97001.1"/>
    <property type="molecule type" value="Genomic_DNA"/>
</dbReference>
<keyword evidence="1" id="KW-1133">Transmembrane helix</keyword>
<dbReference type="AlphaFoldDB" id="A9GTW0"/>
<dbReference type="PANTHER" id="PTHR42773:SF1">
    <property type="entry name" value="METALLO-BETA-LACTAMASE FAMILY PROTEIN"/>
    <property type="match status" value="1"/>
</dbReference>
<dbReference type="InterPro" id="IPR001279">
    <property type="entry name" value="Metallo-B-lactamas"/>
</dbReference>
<organism evidence="3 4">
    <name type="scientific">Sorangium cellulosum (strain So ce56)</name>
    <name type="common">Polyangium cellulosum (strain So ce56)</name>
    <dbReference type="NCBI Taxonomy" id="448385"/>
    <lineage>
        <taxon>Bacteria</taxon>
        <taxon>Pseudomonadati</taxon>
        <taxon>Myxococcota</taxon>
        <taxon>Polyangia</taxon>
        <taxon>Polyangiales</taxon>
        <taxon>Polyangiaceae</taxon>
        <taxon>Sorangium</taxon>
    </lineage>
</organism>
<protein>
    <submittedName>
        <fullName evidence="3">Beta-lactamase-like protein</fullName>
    </submittedName>
</protein>
<dbReference type="PANTHER" id="PTHR42773">
    <property type="entry name" value="METALLO-BETA-LACTAMASE-RELATED"/>
    <property type="match status" value="1"/>
</dbReference>
<gene>
    <name evidence="3" type="ordered locus">sce6832</name>
</gene>
<dbReference type="HOGENOM" id="CLU_672505_0_0_7"/>
<dbReference type="BioCyc" id="SCEL448385:SCE_RS35040-MONOMER"/>
<evidence type="ECO:0000259" key="2">
    <source>
        <dbReference type="SMART" id="SM00849"/>
    </source>
</evidence>
<accession>A9GTW0</accession>
<evidence type="ECO:0000313" key="4">
    <source>
        <dbReference type="Proteomes" id="UP000002139"/>
    </source>
</evidence>
<dbReference type="STRING" id="448385.sce6832"/>
<reference evidence="3 4" key="1">
    <citation type="journal article" date="2007" name="Nat. Biotechnol.">
        <title>Complete genome sequence of the myxobacterium Sorangium cellulosum.</title>
        <authorList>
            <person name="Schneiker S."/>
            <person name="Perlova O."/>
            <person name="Kaiser O."/>
            <person name="Gerth K."/>
            <person name="Alici A."/>
            <person name="Altmeyer M.O."/>
            <person name="Bartels D."/>
            <person name="Bekel T."/>
            <person name="Beyer S."/>
            <person name="Bode E."/>
            <person name="Bode H.B."/>
            <person name="Bolten C.J."/>
            <person name="Choudhuri J.V."/>
            <person name="Doss S."/>
            <person name="Elnakady Y.A."/>
            <person name="Frank B."/>
            <person name="Gaigalat L."/>
            <person name="Goesmann A."/>
            <person name="Groeger C."/>
            <person name="Gross F."/>
            <person name="Jelsbak L."/>
            <person name="Jelsbak L."/>
            <person name="Kalinowski J."/>
            <person name="Kegler C."/>
            <person name="Knauber T."/>
            <person name="Konietzny S."/>
            <person name="Kopp M."/>
            <person name="Krause L."/>
            <person name="Krug D."/>
            <person name="Linke B."/>
            <person name="Mahmud T."/>
            <person name="Martinez-Arias R."/>
            <person name="McHardy A.C."/>
            <person name="Merai M."/>
            <person name="Meyer F."/>
            <person name="Mormann S."/>
            <person name="Munoz-Dorado J."/>
            <person name="Perez J."/>
            <person name="Pradella S."/>
            <person name="Rachid S."/>
            <person name="Raddatz G."/>
            <person name="Rosenau F."/>
            <person name="Rueckert C."/>
            <person name="Sasse F."/>
            <person name="Scharfe M."/>
            <person name="Schuster S.C."/>
            <person name="Suen G."/>
            <person name="Treuner-Lange A."/>
            <person name="Velicer G.J."/>
            <person name="Vorholter F.-J."/>
            <person name="Weissman K.J."/>
            <person name="Welch R.D."/>
            <person name="Wenzel S.C."/>
            <person name="Whitworth D.E."/>
            <person name="Wilhelm S."/>
            <person name="Wittmann C."/>
            <person name="Bloecker H."/>
            <person name="Puehler A."/>
            <person name="Mueller R."/>
        </authorList>
    </citation>
    <scope>NUCLEOTIDE SEQUENCE [LARGE SCALE GENOMIC DNA]</scope>
    <source>
        <strain evidence="4">So ce56</strain>
    </source>
</reference>
<feature type="domain" description="Metallo-beta-lactamase" evidence="2">
    <location>
        <begin position="129"/>
        <end position="314"/>
    </location>
</feature>
<proteinExistence type="predicted"/>
<name>A9GTW0_SORC5</name>
<dbReference type="Proteomes" id="UP000002139">
    <property type="component" value="Chromosome"/>
</dbReference>
<evidence type="ECO:0000256" key="1">
    <source>
        <dbReference type="SAM" id="Phobius"/>
    </source>
</evidence>
<dbReference type="RefSeq" id="WP_012239440.1">
    <property type="nucleotide sequence ID" value="NC_010162.1"/>
</dbReference>
<dbReference type="SMART" id="SM00849">
    <property type="entry name" value="Lactamase_B"/>
    <property type="match status" value="1"/>
</dbReference>
<dbReference type="eggNOG" id="COG0491">
    <property type="taxonomic scope" value="Bacteria"/>
</dbReference>
<keyword evidence="4" id="KW-1185">Reference proteome</keyword>
<dbReference type="eggNOG" id="COG1141">
    <property type="taxonomic scope" value="Bacteria"/>
</dbReference>
<dbReference type="SUPFAM" id="SSF56281">
    <property type="entry name" value="Metallo-hydrolase/oxidoreductase"/>
    <property type="match status" value="1"/>
</dbReference>
<evidence type="ECO:0000313" key="3">
    <source>
        <dbReference type="EMBL" id="CAN97001.1"/>
    </source>
</evidence>
<sequence length="436" mass="47974">MQDEMQVEAWGELFVTRKCCGAGTCRNYAPELLGEVVPASDLRGGRRLSVLPGSYEEGAFTGVLRQPRSKEELMAARTAVAACPFGAITLKPGAAQVRRGDLGSPWRGFPRPIEDRVWVIGQPSIKNFGAVSYFIERDGGGVLIDPPKPSEEVFRWLAEHGGVRWLFLTHRDHTHHHAELASRFPGCRRILGAADVLLRENKYMPSTGDVEIKLGNELGPLSLEGEPLSREAAKEAEIMVLPQPGHTPGSLCLLYRGRFLFTGDHLSYSRLLGRIVAHRLQCWEDWERQIRSVRYLLAAAEAGWLRFAWVLPGHGEWARLPGEGSAAETAAELRRVITSMEQKPKGHTPLGRWILYVRSRMAPEKTLGRALRAIGGGSDAWVLPRGARSSLTDFDPDKAQVALRRLYLLGAAALLAAGGAVWLTARRGMSAPSGRS</sequence>